<evidence type="ECO:0000256" key="2">
    <source>
        <dbReference type="ARBA" id="ARBA00022448"/>
    </source>
</evidence>
<dbReference type="SMART" id="SM00382">
    <property type="entry name" value="AAA"/>
    <property type="match status" value="1"/>
</dbReference>
<evidence type="ECO:0000256" key="4">
    <source>
        <dbReference type="ARBA" id="ARBA00022692"/>
    </source>
</evidence>
<evidence type="ECO:0000256" key="3">
    <source>
        <dbReference type="ARBA" id="ARBA00022475"/>
    </source>
</evidence>
<keyword evidence="6" id="KW-0067">ATP-binding</keyword>
<protein>
    <submittedName>
        <fullName evidence="11">Unannotated protein</fullName>
    </submittedName>
</protein>
<keyword evidence="3" id="KW-1003">Cell membrane</keyword>
<dbReference type="CDD" id="cd06581">
    <property type="entry name" value="TM_PBP1_LivM_like"/>
    <property type="match status" value="1"/>
</dbReference>
<feature type="transmembrane region" description="Helical" evidence="9">
    <location>
        <begin position="103"/>
        <end position="122"/>
    </location>
</feature>
<dbReference type="GO" id="GO:0042941">
    <property type="term" value="P:D-alanine transmembrane transport"/>
    <property type="evidence" value="ECO:0007669"/>
    <property type="project" value="TreeGrafter"/>
</dbReference>
<evidence type="ECO:0000256" key="9">
    <source>
        <dbReference type="SAM" id="Phobius"/>
    </source>
</evidence>
<feature type="transmembrane region" description="Helical" evidence="9">
    <location>
        <begin position="236"/>
        <end position="264"/>
    </location>
</feature>
<dbReference type="Pfam" id="PF02653">
    <property type="entry name" value="BPD_transp_2"/>
    <property type="match status" value="1"/>
</dbReference>
<dbReference type="InterPro" id="IPR017871">
    <property type="entry name" value="ABC_transporter-like_CS"/>
</dbReference>
<evidence type="ECO:0000256" key="8">
    <source>
        <dbReference type="ARBA" id="ARBA00023136"/>
    </source>
</evidence>
<feature type="transmembrane region" description="Helical" evidence="9">
    <location>
        <begin position="284"/>
        <end position="303"/>
    </location>
</feature>
<dbReference type="InterPro" id="IPR003593">
    <property type="entry name" value="AAA+_ATPase"/>
</dbReference>
<keyword evidence="4 9" id="KW-0812">Transmembrane</keyword>
<dbReference type="PROSITE" id="PS00211">
    <property type="entry name" value="ABC_TRANSPORTER_1"/>
    <property type="match status" value="1"/>
</dbReference>
<dbReference type="PANTHER" id="PTHR45772:SF7">
    <property type="entry name" value="AMINO ACID ABC TRANSPORTER ATP-BINDING PROTEIN"/>
    <property type="match status" value="1"/>
</dbReference>
<evidence type="ECO:0000256" key="7">
    <source>
        <dbReference type="ARBA" id="ARBA00022989"/>
    </source>
</evidence>
<dbReference type="InterPro" id="IPR003439">
    <property type="entry name" value="ABC_transporter-like_ATP-bd"/>
</dbReference>
<evidence type="ECO:0000313" key="11">
    <source>
        <dbReference type="EMBL" id="CAB4945529.1"/>
    </source>
</evidence>
<dbReference type="GO" id="GO:0015188">
    <property type="term" value="F:L-isoleucine transmembrane transporter activity"/>
    <property type="evidence" value="ECO:0007669"/>
    <property type="project" value="TreeGrafter"/>
</dbReference>
<dbReference type="Pfam" id="PF00005">
    <property type="entry name" value="ABC_tran"/>
    <property type="match status" value="1"/>
</dbReference>
<dbReference type="GO" id="GO:0015192">
    <property type="term" value="F:L-phenylalanine transmembrane transporter activity"/>
    <property type="evidence" value="ECO:0007669"/>
    <property type="project" value="TreeGrafter"/>
</dbReference>
<reference evidence="11" key="1">
    <citation type="submission" date="2020-05" db="EMBL/GenBank/DDBJ databases">
        <authorList>
            <person name="Chiriac C."/>
            <person name="Salcher M."/>
            <person name="Ghai R."/>
            <person name="Kavagutti S V."/>
        </authorList>
    </citation>
    <scope>NUCLEOTIDE SEQUENCE</scope>
</reference>
<keyword evidence="8 9" id="KW-0472">Membrane</keyword>
<keyword evidence="7 9" id="KW-1133">Transmembrane helix</keyword>
<name>A0A6J7JSC9_9ZZZZ</name>
<evidence type="ECO:0000256" key="6">
    <source>
        <dbReference type="ARBA" id="ARBA00022840"/>
    </source>
</evidence>
<proteinExistence type="predicted"/>
<evidence type="ECO:0000256" key="5">
    <source>
        <dbReference type="ARBA" id="ARBA00022741"/>
    </source>
</evidence>
<feature type="domain" description="ABC transporter" evidence="10">
    <location>
        <begin position="343"/>
        <end position="590"/>
    </location>
</feature>
<accession>A0A6J7JSC9</accession>
<dbReference type="GO" id="GO:0016887">
    <property type="term" value="F:ATP hydrolysis activity"/>
    <property type="evidence" value="ECO:0007669"/>
    <property type="project" value="InterPro"/>
</dbReference>
<dbReference type="GO" id="GO:0005886">
    <property type="term" value="C:plasma membrane"/>
    <property type="evidence" value="ECO:0007669"/>
    <property type="project" value="UniProtKB-SubCell"/>
</dbReference>
<feature type="transmembrane region" description="Helical" evidence="9">
    <location>
        <begin position="157"/>
        <end position="175"/>
    </location>
</feature>
<comment type="subcellular location">
    <subcellularLocation>
        <location evidence="1">Cell membrane</location>
        <topology evidence="1">Multi-pass membrane protein</topology>
    </subcellularLocation>
</comment>
<dbReference type="CDD" id="cd03219">
    <property type="entry name" value="ABC_Mj1267_LivG_branched"/>
    <property type="match status" value="1"/>
</dbReference>
<dbReference type="GO" id="GO:1903805">
    <property type="term" value="P:L-valine import across plasma membrane"/>
    <property type="evidence" value="ECO:0007669"/>
    <property type="project" value="TreeGrafter"/>
</dbReference>
<dbReference type="PROSITE" id="PS50893">
    <property type="entry name" value="ABC_TRANSPORTER_2"/>
    <property type="match status" value="1"/>
</dbReference>
<keyword evidence="5" id="KW-0547">Nucleotide-binding</keyword>
<dbReference type="PANTHER" id="PTHR45772">
    <property type="entry name" value="CONSERVED COMPONENT OF ABC TRANSPORTER FOR NATURAL AMINO ACIDS-RELATED"/>
    <property type="match status" value="1"/>
</dbReference>
<dbReference type="Gene3D" id="3.40.50.300">
    <property type="entry name" value="P-loop containing nucleotide triphosphate hydrolases"/>
    <property type="match status" value="1"/>
</dbReference>
<evidence type="ECO:0000259" key="10">
    <source>
        <dbReference type="PROSITE" id="PS50893"/>
    </source>
</evidence>
<organism evidence="11">
    <name type="scientific">freshwater metagenome</name>
    <dbReference type="NCBI Taxonomy" id="449393"/>
    <lineage>
        <taxon>unclassified sequences</taxon>
        <taxon>metagenomes</taxon>
        <taxon>ecological metagenomes</taxon>
    </lineage>
</organism>
<feature type="transmembrane region" description="Helical" evidence="9">
    <location>
        <begin position="205"/>
        <end position="224"/>
    </location>
</feature>
<dbReference type="GO" id="GO:1903806">
    <property type="term" value="P:L-isoleucine import across plasma membrane"/>
    <property type="evidence" value="ECO:0007669"/>
    <property type="project" value="TreeGrafter"/>
</dbReference>
<dbReference type="GO" id="GO:0005524">
    <property type="term" value="F:ATP binding"/>
    <property type="evidence" value="ECO:0007669"/>
    <property type="project" value="UniProtKB-KW"/>
</dbReference>
<sequence length="590" mass="61972">MSYYAQIAINILVLLSLGVSLNLLLGYAGRVSMAQSILFGVGAFTAARFALPPLTDSYSSNVSGVGYGLGWPWWAATIAAIVVTFLAALIISLPAVRLVKGEYLILLTLAFQLGGQQLMTVWDTVTGGPFGVAGIPSIKIGGLSFSTLKPDSTVRFALLMLVVAIIIIAITWALGESPFGRLLKTLREQESVLPSVGKSPVRPELLTFGITAGIAGGVGALFAFSQGAMTPVNFGLDLSILIVSVVVLGGVGNLWGTIVGAIILGALDPILSNFVGDAAIPWRAVIYGGALVVMMLVRPQGLIPEGFGRRRGKGLAEDISLDEAMVRLSRVTVAQGAEGASALEVTGLKKSFGGLVAVGGASFTIPEGKITALIGPNGAGKTTIFNMITGTMKPDEGTVVLHGEDITNLSVVEVARKGIARSFQDVRICEQMTVLDNVAVAVPGQPGEGIASLVFRPLRARKVERAVRQRALECLALFGIADKANEVVGELSYGDQKLVAIARLLATDADVLLLDEPTSGVDPANVEGVMQGVMRLRDLGRTVCLVEHSVHFVQRLADRAVFLDQGIVLAEGTVEELINQKELADLYFGS</sequence>
<dbReference type="EMBL" id="CAFBNF010000115">
    <property type="protein sequence ID" value="CAB4945529.1"/>
    <property type="molecule type" value="Genomic_DNA"/>
</dbReference>
<dbReference type="InterPro" id="IPR043428">
    <property type="entry name" value="LivM-like"/>
</dbReference>
<dbReference type="InterPro" id="IPR001851">
    <property type="entry name" value="ABC_transp_permease"/>
</dbReference>
<dbReference type="AlphaFoldDB" id="A0A6J7JSC9"/>
<dbReference type="InterPro" id="IPR027417">
    <property type="entry name" value="P-loop_NTPase"/>
</dbReference>
<dbReference type="GO" id="GO:0015808">
    <property type="term" value="P:L-alanine transport"/>
    <property type="evidence" value="ECO:0007669"/>
    <property type="project" value="TreeGrafter"/>
</dbReference>
<dbReference type="SUPFAM" id="SSF52540">
    <property type="entry name" value="P-loop containing nucleoside triphosphate hydrolases"/>
    <property type="match status" value="1"/>
</dbReference>
<evidence type="ECO:0000256" key="1">
    <source>
        <dbReference type="ARBA" id="ARBA00004651"/>
    </source>
</evidence>
<dbReference type="GO" id="GO:0005304">
    <property type="term" value="F:L-valine transmembrane transporter activity"/>
    <property type="evidence" value="ECO:0007669"/>
    <property type="project" value="TreeGrafter"/>
</dbReference>
<feature type="transmembrane region" description="Helical" evidence="9">
    <location>
        <begin position="6"/>
        <end position="25"/>
    </location>
</feature>
<gene>
    <name evidence="11" type="ORF">UFOPK3773_01103</name>
</gene>
<feature type="transmembrane region" description="Helical" evidence="9">
    <location>
        <begin position="71"/>
        <end position="91"/>
    </location>
</feature>
<keyword evidence="2" id="KW-0813">Transport</keyword>
<dbReference type="InterPro" id="IPR051120">
    <property type="entry name" value="ABC_AA/LPS_Transport"/>
</dbReference>